<name>A0A813EHS4_POLGL</name>
<comment type="caution">
    <text evidence="1">The sequence shown here is derived from an EMBL/GenBank/DDBJ whole genome shotgun (WGS) entry which is preliminary data.</text>
</comment>
<protein>
    <submittedName>
        <fullName evidence="1">Uncharacterized protein</fullName>
    </submittedName>
</protein>
<evidence type="ECO:0000313" key="2">
    <source>
        <dbReference type="Proteomes" id="UP000654075"/>
    </source>
</evidence>
<organism evidence="1 2">
    <name type="scientific">Polarella glacialis</name>
    <name type="common">Dinoflagellate</name>
    <dbReference type="NCBI Taxonomy" id="89957"/>
    <lineage>
        <taxon>Eukaryota</taxon>
        <taxon>Sar</taxon>
        <taxon>Alveolata</taxon>
        <taxon>Dinophyceae</taxon>
        <taxon>Suessiales</taxon>
        <taxon>Suessiaceae</taxon>
        <taxon>Polarella</taxon>
    </lineage>
</organism>
<reference evidence="1" key="1">
    <citation type="submission" date="2021-02" db="EMBL/GenBank/DDBJ databases">
        <authorList>
            <person name="Dougan E. K."/>
            <person name="Rhodes N."/>
            <person name="Thang M."/>
            <person name="Chan C."/>
        </authorList>
    </citation>
    <scope>NUCLEOTIDE SEQUENCE</scope>
</reference>
<keyword evidence="2" id="KW-1185">Reference proteome</keyword>
<proteinExistence type="predicted"/>
<gene>
    <name evidence="1" type="ORF">PGLA1383_LOCUS19946</name>
</gene>
<feature type="non-terminal residue" evidence="1">
    <location>
        <position position="578"/>
    </location>
</feature>
<evidence type="ECO:0000313" key="1">
    <source>
        <dbReference type="EMBL" id="CAE8601662.1"/>
    </source>
</evidence>
<dbReference type="AlphaFoldDB" id="A0A813EHS4"/>
<dbReference type="EMBL" id="CAJNNV010013389">
    <property type="protein sequence ID" value="CAE8601662.1"/>
    <property type="molecule type" value="Genomic_DNA"/>
</dbReference>
<accession>A0A813EHS4</accession>
<dbReference type="Proteomes" id="UP000654075">
    <property type="component" value="Unassembled WGS sequence"/>
</dbReference>
<sequence>MQDNKKYEVDADDQSATVCNAPEAISQISCASSTKCCTSKRSFLAGTAHDKQTQAKLYSICCPVNSHCKFDTIFVSCAPGAGKDDTSGVLAGLVQEATEQESEAQSAQDSKKYEVDADDQSAAVCNAPEAISQISCASSTKCCTSKRSFLAGTAHDKQTQAKLYSICCPVNSHCKFDTIFVSCAPGAGKDDTSGVLAGLVQEATEQESEAQSAKYTRIMDAAVCNAPEAISQISCASSTKCCTSKRSFLAGTAHDKQTQAKLYSICCPVNSHCKFDTIFVSCAPGAGKDDTSGVLAGLVQEATEQESEAQSAKYTRIMEQMQDNKKYEVDADDQSAAVCNAPEAISQISCASSTKCCTSKRSFLAGTAHDKQTQAKLYSICCPVNSHCKFDTIFVSCAPGAGKDDTSGVLAGLVQEATEQESEAQSAKYTRIMEQMQDNKKYEVDADDQSAAVCNAPEAISQISCASSTKCCTSKRSFLAGTAHDKQTQAKLYSISCPVNSHCKFDTIFVSCAPGAGKDDTSGVLAGLVQEATEQESEAESAKYTRIMEQMQDSKKYEVDADDQSAAVCNAPEAISQI</sequence>